<keyword evidence="3" id="KW-1185">Reference proteome</keyword>
<dbReference type="EMBL" id="JACDZE010000001">
    <property type="protein sequence ID" value="MBA5629626.1"/>
    <property type="molecule type" value="Genomic_DNA"/>
</dbReference>
<sequence>MSRFIFILPFFVLSLLAQAQMSVDKLLVFSPDEHSVKYNEVYTDNFFFGNFGIKYLVNAVPISTKNIKTVKISTETEGNKTPDVFELKYDEEGKLIQMKVSEMLSGKAMTVDYVYKDGLIQEEIFKDSEGTRSNKFHYAEGKMIVENLKGMIDVYQLKGKLLFKESYLNGKPVFKDRIEGKCRITSYQRDDIDKTCYSNFTGEMPVSVEEFSTSENVKTNKISLVSESIWKVEENANGTYSFLNGKTELYRLELDKNGTVKNFEFMGIKSEFKKPIHFSFSYTYY</sequence>
<organism evidence="2 3">
    <name type="scientific">Moheibacter lacus</name>
    <dbReference type="NCBI Taxonomy" id="2745851"/>
    <lineage>
        <taxon>Bacteria</taxon>
        <taxon>Pseudomonadati</taxon>
        <taxon>Bacteroidota</taxon>
        <taxon>Flavobacteriia</taxon>
        <taxon>Flavobacteriales</taxon>
        <taxon>Weeksellaceae</taxon>
        <taxon>Moheibacter</taxon>
    </lineage>
</organism>
<gene>
    <name evidence="2" type="ORF">HU137_07570</name>
</gene>
<evidence type="ECO:0000313" key="3">
    <source>
        <dbReference type="Proteomes" id="UP000552241"/>
    </source>
</evidence>
<feature type="chain" id="PRO_5032635580" description="Antitoxin component YwqK of the YwqJK toxin-antitoxin module" evidence="1">
    <location>
        <begin position="20"/>
        <end position="285"/>
    </location>
</feature>
<evidence type="ECO:0000313" key="2">
    <source>
        <dbReference type="EMBL" id="MBA5629626.1"/>
    </source>
</evidence>
<feature type="signal peptide" evidence="1">
    <location>
        <begin position="1"/>
        <end position="19"/>
    </location>
</feature>
<dbReference type="AlphaFoldDB" id="A0A838ZPB0"/>
<protein>
    <recommendedName>
        <fullName evidence="4">Antitoxin component YwqK of the YwqJK toxin-antitoxin module</fullName>
    </recommendedName>
</protein>
<keyword evidence="1" id="KW-0732">Signal</keyword>
<reference evidence="2 3" key="1">
    <citation type="submission" date="2020-07" db="EMBL/GenBank/DDBJ databases">
        <title>Moheibacter lacus sp. nov., a member of the family Flavobacteriaceae isolated from freshwater lake sediment.</title>
        <authorList>
            <person name="Liu Y."/>
        </authorList>
    </citation>
    <scope>NUCLEOTIDE SEQUENCE [LARGE SCALE GENOMIC DNA]</scope>
    <source>
        <strain evidence="2 3">BDHS18</strain>
    </source>
</reference>
<proteinExistence type="predicted"/>
<name>A0A838ZPB0_9FLAO</name>
<accession>A0A838ZPB0</accession>
<dbReference type="Proteomes" id="UP000552241">
    <property type="component" value="Unassembled WGS sequence"/>
</dbReference>
<comment type="caution">
    <text evidence="2">The sequence shown here is derived from an EMBL/GenBank/DDBJ whole genome shotgun (WGS) entry which is preliminary data.</text>
</comment>
<evidence type="ECO:0008006" key="4">
    <source>
        <dbReference type="Google" id="ProtNLM"/>
    </source>
</evidence>
<evidence type="ECO:0000256" key="1">
    <source>
        <dbReference type="SAM" id="SignalP"/>
    </source>
</evidence>